<dbReference type="PANTHER" id="PTHR39206:SF1">
    <property type="entry name" value="SLL8004 PROTEIN"/>
    <property type="match status" value="1"/>
</dbReference>
<dbReference type="Proteomes" id="UP001172083">
    <property type="component" value="Unassembled WGS sequence"/>
</dbReference>
<evidence type="ECO:0000313" key="2">
    <source>
        <dbReference type="Proteomes" id="UP001172083"/>
    </source>
</evidence>
<protein>
    <submittedName>
        <fullName evidence="1">Uncharacterized protein</fullName>
    </submittedName>
</protein>
<dbReference type="EMBL" id="JAUJEB010000001">
    <property type="protein sequence ID" value="MDN5210725.1"/>
    <property type="molecule type" value="Genomic_DNA"/>
</dbReference>
<sequence>MRTTIQTHWLDSPELGKQRVKLRVEEGGHNIPADVIERRYFAGIKNLS</sequence>
<reference evidence="1" key="1">
    <citation type="submission" date="2023-06" db="EMBL/GenBank/DDBJ databases">
        <title>Genomic of Agaribacillus aureum.</title>
        <authorList>
            <person name="Wang G."/>
        </authorList>
    </citation>
    <scope>NUCLEOTIDE SEQUENCE</scope>
    <source>
        <strain evidence="1">BMA12</strain>
    </source>
</reference>
<accession>A0ABT8L1M3</accession>
<dbReference type="RefSeq" id="WP_346756066.1">
    <property type="nucleotide sequence ID" value="NZ_JAUJEB010000001.1"/>
</dbReference>
<proteinExistence type="predicted"/>
<gene>
    <name evidence="1" type="ORF">QQ020_01660</name>
</gene>
<name>A0ABT8L1M3_9BACT</name>
<evidence type="ECO:0000313" key="1">
    <source>
        <dbReference type="EMBL" id="MDN5210725.1"/>
    </source>
</evidence>
<dbReference type="PANTHER" id="PTHR39206">
    <property type="entry name" value="SLL8004 PROTEIN"/>
    <property type="match status" value="1"/>
</dbReference>
<comment type="caution">
    <text evidence="1">The sequence shown here is derived from an EMBL/GenBank/DDBJ whole genome shotgun (WGS) entry which is preliminary data.</text>
</comment>
<organism evidence="1 2">
    <name type="scientific">Agaribacillus aureus</name>
    <dbReference type="NCBI Taxonomy" id="3051825"/>
    <lineage>
        <taxon>Bacteria</taxon>
        <taxon>Pseudomonadati</taxon>
        <taxon>Bacteroidota</taxon>
        <taxon>Cytophagia</taxon>
        <taxon>Cytophagales</taxon>
        <taxon>Splendidivirgaceae</taxon>
        <taxon>Agaribacillus</taxon>
    </lineage>
</organism>
<keyword evidence="2" id="KW-1185">Reference proteome</keyword>